<dbReference type="AlphaFoldDB" id="A0AAJ7WIK0"/>
<name>A0AAJ7WIK0_9ACAR</name>
<dbReference type="RefSeq" id="XP_028968280.1">
    <property type="nucleotide sequence ID" value="XM_029112447.1"/>
</dbReference>
<dbReference type="Proteomes" id="UP000694867">
    <property type="component" value="Unplaced"/>
</dbReference>
<feature type="region of interest" description="Disordered" evidence="1">
    <location>
        <begin position="607"/>
        <end position="629"/>
    </location>
</feature>
<feature type="region of interest" description="Disordered" evidence="1">
    <location>
        <begin position="540"/>
        <end position="594"/>
    </location>
</feature>
<feature type="region of interest" description="Disordered" evidence="1">
    <location>
        <begin position="694"/>
        <end position="737"/>
    </location>
</feature>
<feature type="compositionally biased region" description="Low complexity" evidence="1">
    <location>
        <begin position="9"/>
        <end position="18"/>
    </location>
</feature>
<organism evidence="2 3">
    <name type="scientific">Galendromus occidentalis</name>
    <name type="common">western predatory mite</name>
    <dbReference type="NCBI Taxonomy" id="34638"/>
    <lineage>
        <taxon>Eukaryota</taxon>
        <taxon>Metazoa</taxon>
        <taxon>Ecdysozoa</taxon>
        <taxon>Arthropoda</taxon>
        <taxon>Chelicerata</taxon>
        <taxon>Arachnida</taxon>
        <taxon>Acari</taxon>
        <taxon>Parasitiformes</taxon>
        <taxon>Mesostigmata</taxon>
        <taxon>Gamasina</taxon>
        <taxon>Phytoseioidea</taxon>
        <taxon>Phytoseiidae</taxon>
        <taxon>Typhlodrominae</taxon>
        <taxon>Galendromus</taxon>
    </lineage>
</organism>
<sequence length="772" mass="83580">MGGLPRRAPVPATIALLTPPTPPQSGPNQKKPASQGPAAGHKCSRCKTRPKSGSGSSLCIRCKLQREYGSPRGGFAAPRKKIPPAAQSVPNAVSPQAPTTPQASSSAARSPDAPSSVPAVSTSVADVEPQVQAEEKAPANETIQLEVVGEPFEELENEKDDFLPEDLDQTIEVELLSGQGLPVNVALPAEMMGPIETSGTSAPRVGISRPPPVVSLPEIPPAEVAPSNTVRPSSAKSLSFVDEARNSIRVYGPLMEAAFDALHASTSQAKWVTVLSVYQKKAVLAKIFERLRALESKLLFPGERSVVDRLSRSVEQLFQSMNLLRGRMRVPVQQDSNNHPISHGSTVNDTAPSSTPTPCDASQPVRQMPQFSPMNQSNVTNFCNRPQTGVSPYPPYSQSTPPTKAEAEPSFQTAKSLKDEADEEIKKILAKLQSEDRNVPNFSGTVQEQPSQMYAEAPQQSAPLVKPMLPQQPANRTMFTESTGFNLPPVAIQRNFQNPPTLAYNQMNGSQPSHFQVQGMNMWETPMAPNVSLKSCLNQRPLNGSHMRPTTLVNRSMSNDAFGPPSKRPFLNQDRQQQQQQQPCPPQMSSGSAVSAPQLRNLLARKVTPLPNERTVAAGQPNQNYYGSGRLNHAQSQEQLQSGFMSNLNPCNRKPTLHIDNSNSTVSAQAASNFPTGSNYSPIYTAREQLLQQQPQQYQVQTHHNGPPMTLAQSNEHVPVNSQQPTGPQNGRGPLQGIAIHPQLQPVDQVISNESFTAHWSGSNMGAFNLRG</sequence>
<keyword evidence="2" id="KW-1185">Reference proteome</keyword>
<gene>
    <name evidence="3" type="primary">LOC100899195</name>
</gene>
<evidence type="ECO:0000256" key="1">
    <source>
        <dbReference type="SAM" id="MobiDB-lite"/>
    </source>
</evidence>
<dbReference type="KEGG" id="goe:100899195"/>
<proteinExistence type="predicted"/>
<evidence type="ECO:0000313" key="3">
    <source>
        <dbReference type="RefSeq" id="XP_028968280.1"/>
    </source>
</evidence>
<evidence type="ECO:0000313" key="2">
    <source>
        <dbReference type="Proteomes" id="UP000694867"/>
    </source>
</evidence>
<dbReference type="GeneID" id="100899195"/>
<feature type="compositionally biased region" description="Low complexity" evidence="1">
    <location>
        <begin position="94"/>
        <end position="127"/>
    </location>
</feature>
<feature type="compositionally biased region" description="Polar residues" evidence="1">
    <location>
        <begin position="333"/>
        <end position="357"/>
    </location>
</feature>
<reference evidence="3" key="1">
    <citation type="submission" date="2025-08" db="UniProtKB">
        <authorList>
            <consortium name="RefSeq"/>
        </authorList>
    </citation>
    <scope>IDENTIFICATION</scope>
</reference>
<feature type="region of interest" description="Disordered" evidence="1">
    <location>
        <begin position="333"/>
        <end position="408"/>
    </location>
</feature>
<protein>
    <submittedName>
        <fullName evidence="3">Uncharacterized protein LOC100899195</fullName>
    </submittedName>
</protein>
<feature type="compositionally biased region" description="Polar residues" evidence="1">
    <location>
        <begin position="711"/>
        <end position="729"/>
    </location>
</feature>
<feature type="region of interest" description="Disordered" evidence="1">
    <location>
        <begin position="1"/>
        <end position="136"/>
    </location>
</feature>
<accession>A0AAJ7WIK0</accession>
<feature type="compositionally biased region" description="Polar residues" evidence="1">
    <location>
        <begin position="369"/>
        <end position="390"/>
    </location>
</feature>